<evidence type="ECO:0000256" key="5">
    <source>
        <dbReference type="ARBA" id="ARBA00022692"/>
    </source>
</evidence>
<dbReference type="Proteomes" id="UP000000366">
    <property type="component" value="Chromosome"/>
</dbReference>
<evidence type="ECO:0000256" key="2">
    <source>
        <dbReference type="ARBA" id="ARBA00009810"/>
    </source>
</evidence>
<feature type="domain" description="TonB-dependent receptor plug" evidence="15">
    <location>
        <begin position="72"/>
        <end position="181"/>
    </location>
</feature>
<dbReference type="Gene3D" id="2.170.130.10">
    <property type="entry name" value="TonB-dependent receptor, plug domain"/>
    <property type="match status" value="1"/>
</dbReference>
<dbReference type="PANTHER" id="PTHR30442">
    <property type="entry name" value="IRON III DICITRATE TRANSPORT PROTEIN FECA"/>
    <property type="match status" value="1"/>
</dbReference>
<dbReference type="InterPro" id="IPR000531">
    <property type="entry name" value="Beta-barrel_TonB"/>
</dbReference>
<dbReference type="InterPro" id="IPR012910">
    <property type="entry name" value="Plug_dom"/>
</dbReference>
<keyword evidence="17" id="KW-1185">Reference proteome</keyword>
<evidence type="ECO:0000256" key="7">
    <source>
        <dbReference type="ARBA" id="ARBA00023077"/>
    </source>
</evidence>
<comment type="similarity">
    <text evidence="2 11 13">Belongs to the TonB-dependent receptor family.</text>
</comment>
<keyword evidence="4 11" id="KW-1134">Transmembrane beta strand</keyword>
<evidence type="ECO:0000259" key="15">
    <source>
        <dbReference type="Pfam" id="PF07715"/>
    </source>
</evidence>
<keyword evidence="8 11" id="KW-0472">Membrane</keyword>
<accession>A2SFY5</accession>
<dbReference type="Pfam" id="PF00593">
    <property type="entry name" value="TonB_dep_Rec_b-barrel"/>
    <property type="match status" value="1"/>
</dbReference>
<dbReference type="EMBL" id="CP000555">
    <property type="protein sequence ID" value="ABM94474.1"/>
    <property type="molecule type" value="Genomic_DNA"/>
</dbReference>
<protein>
    <submittedName>
        <fullName evidence="16">TonB-dependent receptor</fullName>
    </submittedName>
</protein>
<evidence type="ECO:0000256" key="6">
    <source>
        <dbReference type="ARBA" id="ARBA00022729"/>
    </source>
</evidence>
<dbReference type="HOGENOM" id="CLU_008287_17_0_4"/>
<dbReference type="CDD" id="cd01347">
    <property type="entry name" value="ligand_gated_channel"/>
    <property type="match status" value="1"/>
</dbReference>
<dbReference type="PROSITE" id="PS01156">
    <property type="entry name" value="TONB_DEPENDENT_REC_2"/>
    <property type="match status" value="1"/>
</dbReference>
<organism evidence="16 17">
    <name type="scientific">Methylibium petroleiphilum (strain ATCC BAA-1232 / LMG 22953 / PM1)</name>
    <dbReference type="NCBI Taxonomy" id="420662"/>
    <lineage>
        <taxon>Bacteria</taxon>
        <taxon>Pseudomonadati</taxon>
        <taxon>Pseudomonadota</taxon>
        <taxon>Betaproteobacteria</taxon>
        <taxon>Burkholderiales</taxon>
        <taxon>Sphaerotilaceae</taxon>
        <taxon>Methylibium</taxon>
    </lineage>
</organism>
<dbReference type="SUPFAM" id="SSF56935">
    <property type="entry name" value="Porins"/>
    <property type="match status" value="1"/>
</dbReference>
<keyword evidence="9 16" id="KW-0675">Receptor</keyword>
<dbReference type="PROSITE" id="PS52016">
    <property type="entry name" value="TONB_DEPENDENT_REC_3"/>
    <property type="match status" value="1"/>
</dbReference>
<sequence length="782" mass="85801">MMDAPESASFLILTFTDSTMTPSKKTSSRFAPGVALACLSSFGSAQEIAPDRRAISALPSVTVTGTLPDRLEAVPGSSAVVGARQLEAERPYSVREALQAVPGLHVVGEDAFGLNLNIGIRGLDPRRTSRTLLLEDGMPIHLAPYSDPTAHYHTPLERVERVEVIKGSGQIVHGPQTVGGVINFVTKPVRRSFGGEVDLAVGDRNFSRAAGAVGSGGDWGGWLAEAALRRGNGSRDGSFHRIRDASLKTEFDLGDKQSLRLKFGYYEEDSKFGEAGLDQARYDADPYQNAFRNDVFELERTAFQAVHSFNFSDTTRLATQVYYQKTDRASYRQLDAIVEAEADGVEAEKEREGLRFDEVGADGAGLVAGCPEDIDYTVPNGFEQFASLCGNQMRPRRYEFYGIEPRLEMQHGAFGLRSELVAGVRLHHEKVNRKRYNGATPTAREHSPGTGLRDEFDIETDAVAAYVQNTFYAGDWSFTPGVRYESYRQKNRITQDEFAPVTPGIETSQRNNELLPGFGLTYFGLANTTLFAGIHRGIAPPRPDANLPPGDADLQKVDPELSTNIELGMRHRPRQGVQLEATLFQIDFKNQILPGYAVGLGQTFANAGRTLNRGVEFGSRIDFGRLQGRPHNPYLTLSYTSLFTARFDSDLLTPDFAPGEDETTVFANARGKRLPYAPRHLLSAGLGYEHGSTWDARIGLTHVSEQYTDALNTRAPAADGQSGVIPSYTTLNASFNYRLKPQGVTLYLSATNLTDKRYLVSRVNGAFAGVPRQLYAGARFSF</sequence>
<dbReference type="AlphaFoldDB" id="A2SFY5"/>
<reference evidence="16 17" key="1">
    <citation type="journal article" date="2007" name="J. Bacteriol.">
        <title>Whole-genome analysis of the methyl tert-butyl ether-degrading beta-proteobacterium Methylibium petroleiphilum PM1.</title>
        <authorList>
            <person name="Kane S.R."/>
            <person name="Chakicherla A.Y."/>
            <person name="Chain P.S.G."/>
            <person name="Schmidt R."/>
            <person name="Shin M.W."/>
            <person name="Legler T.C."/>
            <person name="Scow K.M."/>
            <person name="Larimer F.W."/>
            <person name="Lucas S.M."/>
            <person name="Richardson P.M."/>
            <person name="Hristova K.R."/>
        </authorList>
    </citation>
    <scope>NUCLEOTIDE SEQUENCE [LARGE SCALE GENOMIC DNA]</scope>
    <source>
        <strain evidence="17">ATCC BAA-1232 / LMG 22953 / PM1</strain>
    </source>
</reference>
<evidence type="ECO:0000256" key="4">
    <source>
        <dbReference type="ARBA" id="ARBA00022452"/>
    </source>
</evidence>
<dbReference type="STRING" id="420662.Mpe_A1512"/>
<keyword evidence="10 11" id="KW-0998">Cell outer membrane</keyword>
<dbReference type="GO" id="GO:0009279">
    <property type="term" value="C:cell outer membrane"/>
    <property type="evidence" value="ECO:0007669"/>
    <property type="project" value="UniProtKB-SubCell"/>
</dbReference>
<keyword evidence="7 13" id="KW-0798">TonB box</keyword>
<evidence type="ECO:0000256" key="10">
    <source>
        <dbReference type="ARBA" id="ARBA00023237"/>
    </source>
</evidence>
<keyword evidence="3 11" id="KW-0813">Transport</keyword>
<evidence type="ECO:0000313" key="17">
    <source>
        <dbReference type="Proteomes" id="UP000000366"/>
    </source>
</evidence>
<keyword evidence="5 11" id="KW-0812">Transmembrane</keyword>
<keyword evidence="6" id="KW-0732">Signal</keyword>
<dbReference type="InterPro" id="IPR037066">
    <property type="entry name" value="Plug_dom_sf"/>
</dbReference>
<evidence type="ECO:0000256" key="1">
    <source>
        <dbReference type="ARBA" id="ARBA00004571"/>
    </source>
</evidence>
<dbReference type="GO" id="GO:0033214">
    <property type="term" value="P:siderophore-iron import into cell"/>
    <property type="evidence" value="ECO:0007669"/>
    <property type="project" value="TreeGrafter"/>
</dbReference>
<evidence type="ECO:0000256" key="9">
    <source>
        <dbReference type="ARBA" id="ARBA00023170"/>
    </source>
</evidence>
<dbReference type="InterPro" id="IPR010917">
    <property type="entry name" value="TonB_rcpt_CS"/>
</dbReference>
<dbReference type="InterPro" id="IPR036942">
    <property type="entry name" value="Beta-barrel_TonB_sf"/>
</dbReference>
<feature type="short sequence motif" description="TonB C-terminal box" evidence="12">
    <location>
        <begin position="765"/>
        <end position="782"/>
    </location>
</feature>
<evidence type="ECO:0000256" key="3">
    <source>
        <dbReference type="ARBA" id="ARBA00022448"/>
    </source>
</evidence>
<gene>
    <name evidence="16" type="ordered locus">Mpe_A1512</name>
</gene>
<evidence type="ECO:0000256" key="11">
    <source>
        <dbReference type="PROSITE-ProRule" id="PRU01360"/>
    </source>
</evidence>
<comment type="subcellular location">
    <subcellularLocation>
        <location evidence="1 11">Cell outer membrane</location>
        <topology evidence="1 11">Multi-pass membrane protein</topology>
    </subcellularLocation>
</comment>
<proteinExistence type="inferred from homology"/>
<evidence type="ECO:0000256" key="12">
    <source>
        <dbReference type="PROSITE-ProRule" id="PRU10144"/>
    </source>
</evidence>
<evidence type="ECO:0000313" key="16">
    <source>
        <dbReference type="EMBL" id="ABM94474.1"/>
    </source>
</evidence>
<dbReference type="KEGG" id="mpt:Mpe_A1512"/>
<dbReference type="Gene3D" id="2.40.170.20">
    <property type="entry name" value="TonB-dependent receptor, beta-barrel domain"/>
    <property type="match status" value="1"/>
</dbReference>
<dbReference type="InterPro" id="IPR039426">
    <property type="entry name" value="TonB-dep_rcpt-like"/>
</dbReference>
<evidence type="ECO:0000256" key="13">
    <source>
        <dbReference type="RuleBase" id="RU003357"/>
    </source>
</evidence>
<feature type="domain" description="TonB-dependent receptor-like beta-barrel" evidence="14">
    <location>
        <begin position="255"/>
        <end position="753"/>
    </location>
</feature>
<dbReference type="PANTHER" id="PTHR30442:SF0">
    <property type="entry name" value="FE(3+) DICITRATE TRANSPORT PROTEIN FECA"/>
    <property type="match status" value="1"/>
</dbReference>
<dbReference type="Pfam" id="PF07715">
    <property type="entry name" value="Plug"/>
    <property type="match status" value="1"/>
</dbReference>
<dbReference type="eggNOG" id="COG4772">
    <property type="taxonomic scope" value="Bacteria"/>
</dbReference>
<evidence type="ECO:0000256" key="8">
    <source>
        <dbReference type="ARBA" id="ARBA00023136"/>
    </source>
</evidence>
<evidence type="ECO:0000259" key="14">
    <source>
        <dbReference type="Pfam" id="PF00593"/>
    </source>
</evidence>
<name>A2SFY5_METPP</name>